<accession>A0A1G4P5A7</accession>
<evidence type="ECO:0000313" key="2">
    <source>
        <dbReference type="EMBL" id="SCW27348.1"/>
    </source>
</evidence>
<evidence type="ECO:0000313" key="3">
    <source>
        <dbReference type="Proteomes" id="UP000198601"/>
    </source>
</evidence>
<dbReference type="Proteomes" id="UP000198601">
    <property type="component" value="Unassembled WGS sequence"/>
</dbReference>
<reference evidence="3" key="1">
    <citation type="submission" date="2016-10" db="EMBL/GenBank/DDBJ databases">
        <authorList>
            <person name="Varghese N."/>
            <person name="Submissions S."/>
        </authorList>
    </citation>
    <scope>NUCLEOTIDE SEQUENCE [LARGE SCALE GENOMIC DNA]</scope>
    <source>
        <strain evidence="3">CGMCC 1.8946</strain>
    </source>
</reference>
<dbReference type="STRING" id="624147.SAMN04487970_100179"/>
<gene>
    <name evidence="2" type="ORF">SAMN04487970_100179</name>
</gene>
<dbReference type="AlphaFoldDB" id="A0A1G4P5A7"/>
<dbReference type="Pfam" id="PF13072">
    <property type="entry name" value="MciZ"/>
    <property type="match status" value="1"/>
</dbReference>
<feature type="region of interest" description="Disordered" evidence="1">
    <location>
        <begin position="47"/>
        <end position="85"/>
    </location>
</feature>
<evidence type="ECO:0000256" key="1">
    <source>
        <dbReference type="SAM" id="MobiDB-lite"/>
    </source>
</evidence>
<dbReference type="OrthoDB" id="2990038at2"/>
<sequence>MKTYVNAGQLRLVGKGWEIRNYLKMALDRVPPDVPLATFLDGTRSGQAAMTYPGPRSEGAGMPFLPPYKWPKKTPDRPAKLAPWS</sequence>
<protein>
    <recommendedName>
        <fullName evidence="4">Z-ring formation inhibitor MciZ</fullName>
    </recommendedName>
</protein>
<proteinExistence type="predicted"/>
<dbReference type="RefSeq" id="WP_090665658.1">
    <property type="nucleotide sequence ID" value="NZ_FMTT01000001.1"/>
</dbReference>
<organism evidence="2 3">
    <name type="scientific">Paenibacillus tianmuensis</name>
    <dbReference type="NCBI Taxonomy" id="624147"/>
    <lineage>
        <taxon>Bacteria</taxon>
        <taxon>Bacillati</taxon>
        <taxon>Bacillota</taxon>
        <taxon>Bacilli</taxon>
        <taxon>Bacillales</taxon>
        <taxon>Paenibacillaceae</taxon>
        <taxon>Paenibacillus</taxon>
    </lineage>
</organism>
<evidence type="ECO:0008006" key="4">
    <source>
        <dbReference type="Google" id="ProtNLM"/>
    </source>
</evidence>
<dbReference type="EMBL" id="FMTT01000001">
    <property type="protein sequence ID" value="SCW27348.1"/>
    <property type="molecule type" value="Genomic_DNA"/>
</dbReference>
<keyword evidence="3" id="KW-1185">Reference proteome</keyword>
<dbReference type="InterPro" id="IPR025177">
    <property type="entry name" value="MciZ"/>
</dbReference>
<name>A0A1G4P5A7_9BACL</name>